<dbReference type="Proteomes" id="UP000466445">
    <property type="component" value="Chromosome"/>
</dbReference>
<keyword evidence="3" id="KW-1185">Reference proteome</keyword>
<evidence type="ECO:0000256" key="1">
    <source>
        <dbReference type="SAM" id="MobiDB-lite"/>
    </source>
</evidence>
<feature type="compositionally biased region" description="Polar residues" evidence="1">
    <location>
        <begin position="56"/>
        <end position="74"/>
    </location>
</feature>
<organism evidence="2 3">
    <name type="scientific">Mycolicibacterium sarraceniae</name>
    <dbReference type="NCBI Taxonomy" id="1534348"/>
    <lineage>
        <taxon>Bacteria</taxon>
        <taxon>Bacillati</taxon>
        <taxon>Actinomycetota</taxon>
        <taxon>Actinomycetes</taxon>
        <taxon>Mycobacteriales</taxon>
        <taxon>Mycobacteriaceae</taxon>
        <taxon>Mycolicibacterium</taxon>
    </lineage>
</organism>
<accession>A0A7I7ST31</accession>
<proteinExistence type="predicted"/>
<dbReference type="AlphaFoldDB" id="A0A7I7ST31"/>
<evidence type="ECO:0000313" key="3">
    <source>
        <dbReference type="Proteomes" id="UP000466445"/>
    </source>
</evidence>
<dbReference type="EMBL" id="AP022595">
    <property type="protein sequence ID" value="BBY59770.1"/>
    <property type="molecule type" value="Genomic_DNA"/>
</dbReference>
<reference evidence="2 3" key="1">
    <citation type="journal article" date="2019" name="Emerg. Microbes Infect.">
        <title>Comprehensive subspecies identification of 175 nontuberculous mycobacteria species based on 7547 genomic profiles.</title>
        <authorList>
            <person name="Matsumoto Y."/>
            <person name="Kinjo T."/>
            <person name="Motooka D."/>
            <person name="Nabeya D."/>
            <person name="Jung N."/>
            <person name="Uechi K."/>
            <person name="Horii T."/>
            <person name="Iida T."/>
            <person name="Fujita J."/>
            <person name="Nakamura S."/>
        </authorList>
    </citation>
    <scope>NUCLEOTIDE SEQUENCE [LARGE SCALE GENOMIC DNA]</scope>
    <source>
        <strain evidence="2 3">JCM 30395</strain>
    </source>
</reference>
<name>A0A7I7ST31_9MYCO</name>
<dbReference type="KEGG" id="msar:MSAR_29060"/>
<evidence type="ECO:0000313" key="2">
    <source>
        <dbReference type="EMBL" id="BBY59770.1"/>
    </source>
</evidence>
<gene>
    <name evidence="2" type="ORF">MSAR_29060</name>
</gene>
<feature type="region of interest" description="Disordered" evidence="1">
    <location>
        <begin position="1"/>
        <end position="74"/>
    </location>
</feature>
<sequence length="74" mass="7856">MVATKAAAPADSTQQAGSDVTKPATVNGANDLSDGDKVILHKKAPQSQLRRRVEASLNQARTSKAPPSQRSHRH</sequence>
<protein>
    <submittedName>
        <fullName evidence="2">Uncharacterized protein</fullName>
    </submittedName>
</protein>